<evidence type="ECO:0000256" key="3">
    <source>
        <dbReference type="ARBA" id="ARBA00022763"/>
    </source>
</evidence>
<protein>
    <recommendedName>
        <fullName evidence="8">Abasic site processing protein</fullName>
        <ecNumber evidence="8">3.4.-.-</ecNumber>
    </recommendedName>
</protein>
<dbReference type="GO" id="GO:0003697">
    <property type="term" value="F:single-stranded DNA binding"/>
    <property type="evidence" value="ECO:0007669"/>
    <property type="project" value="InterPro"/>
</dbReference>
<sequence length="225" mass="25467">MCGRFTIVVSWDELMLRFMLEQAAPPLHRPQYNVAPSQMIMAIIHDGAKNRLGELKWGLIPSWAKDEKIGNKMLNARAETLMEKPAFRTPLEKKRCLIPADGFYEWKRSGTGKQPMRITLTSGELFAMAGLYETWLAPDGRKISSCTIITTTPNKLVEDIHDRMPVILRPEDEAVWLDREQRDPSRLLPLLQPYPAEKMTAYPVSPIVGNVKNDSPACLEPLAVP</sequence>
<dbReference type="GO" id="GO:0106300">
    <property type="term" value="P:protein-DNA covalent cross-linking repair"/>
    <property type="evidence" value="ECO:0007669"/>
    <property type="project" value="InterPro"/>
</dbReference>
<dbReference type="Pfam" id="PF02586">
    <property type="entry name" value="SRAP"/>
    <property type="match status" value="1"/>
</dbReference>
<evidence type="ECO:0000256" key="7">
    <source>
        <dbReference type="ARBA" id="ARBA00023239"/>
    </source>
</evidence>
<evidence type="ECO:0000256" key="8">
    <source>
        <dbReference type="RuleBase" id="RU364100"/>
    </source>
</evidence>
<proteinExistence type="inferred from homology"/>
<dbReference type="SUPFAM" id="SSF143081">
    <property type="entry name" value="BB1717-like"/>
    <property type="match status" value="1"/>
</dbReference>
<keyword evidence="10" id="KW-1185">Reference proteome</keyword>
<evidence type="ECO:0000256" key="6">
    <source>
        <dbReference type="ARBA" id="ARBA00023125"/>
    </source>
</evidence>
<dbReference type="AlphaFoldDB" id="A0A329MJH5"/>
<keyword evidence="4 8" id="KW-0378">Hydrolase</keyword>
<dbReference type="EC" id="3.4.-.-" evidence="8"/>
<reference evidence="9 10" key="1">
    <citation type="journal article" date="2009" name="Int. J. Syst. Evol. Microbiol.">
        <title>Paenibacillus contaminans sp. nov., isolated from a contaminated laboratory plate.</title>
        <authorList>
            <person name="Chou J.H."/>
            <person name="Lee J.H."/>
            <person name="Lin M.C."/>
            <person name="Chang P.S."/>
            <person name="Arun A.B."/>
            <person name="Young C.C."/>
            <person name="Chen W.M."/>
        </authorList>
    </citation>
    <scope>NUCLEOTIDE SEQUENCE [LARGE SCALE GENOMIC DNA]</scope>
    <source>
        <strain evidence="9 10">CKOBP-6</strain>
    </source>
</reference>
<evidence type="ECO:0000256" key="1">
    <source>
        <dbReference type="ARBA" id="ARBA00008136"/>
    </source>
</evidence>
<keyword evidence="7" id="KW-0456">Lyase</keyword>
<keyword evidence="3" id="KW-0227">DNA damage</keyword>
<dbReference type="GO" id="GO:0016829">
    <property type="term" value="F:lyase activity"/>
    <property type="evidence" value="ECO:0007669"/>
    <property type="project" value="UniProtKB-KW"/>
</dbReference>
<dbReference type="PANTHER" id="PTHR13604">
    <property type="entry name" value="DC12-RELATED"/>
    <property type="match status" value="1"/>
</dbReference>
<dbReference type="InterPro" id="IPR003738">
    <property type="entry name" value="SRAP"/>
</dbReference>
<evidence type="ECO:0000256" key="2">
    <source>
        <dbReference type="ARBA" id="ARBA00022670"/>
    </source>
</evidence>
<comment type="caution">
    <text evidence="9">The sequence shown here is derived from an EMBL/GenBank/DDBJ whole genome shotgun (WGS) entry which is preliminary data.</text>
</comment>
<dbReference type="InterPro" id="IPR036590">
    <property type="entry name" value="SRAP-like"/>
</dbReference>
<dbReference type="GO" id="GO:0006508">
    <property type="term" value="P:proteolysis"/>
    <property type="evidence" value="ECO:0007669"/>
    <property type="project" value="UniProtKB-KW"/>
</dbReference>
<keyword evidence="6" id="KW-0238">DNA-binding</keyword>
<dbReference type="GO" id="GO:0008233">
    <property type="term" value="F:peptidase activity"/>
    <property type="evidence" value="ECO:0007669"/>
    <property type="project" value="UniProtKB-KW"/>
</dbReference>
<evidence type="ECO:0000256" key="5">
    <source>
        <dbReference type="ARBA" id="ARBA00023124"/>
    </source>
</evidence>
<evidence type="ECO:0000313" key="9">
    <source>
        <dbReference type="EMBL" id="RAV19964.1"/>
    </source>
</evidence>
<name>A0A329MJH5_9BACL</name>
<dbReference type="RefSeq" id="WP_113032391.1">
    <property type="nucleotide sequence ID" value="NZ_QMFB01000010.1"/>
</dbReference>
<keyword evidence="2 8" id="KW-0645">Protease</keyword>
<evidence type="ECO:0000256" key="4">
    <source>
        <dbReference type="ARBA" id="ARBA00022801"/>
    </source>
</evidence>
<evidence type="ECO:0000313" key="10">
    <source>
        <dbReference type="Proteomes" id="UP000250369"/>
    </source>
</evidence>
<dbReference type="Gene3D" id="3.90.1680.10">
    <property type="entry name" value="SOS response associated peptidase-like"/>
    <property type="match status" value="1"/>
</dbReference>
<dbReference type="EMBL" id="QMFB01000010">
    <property type="protein sequence ID" value="RAV19964.1"/>
    <property type="molecule type" value="Genomic_DNA"/>
</dbReference>
<dbReference type="OrthoDB" id="9782620at2"/>
<gene>
    <name evidence="9" type="ORF">DQG23_18765</name>
</gene>
<dbReference type="Proteomes" id="UP000250369">
    <property type="component" value="Unassembled WGS sequence"/>
</dbReference>
<organism evidence="9 10">
    <name type="scientific">Paenibacillus contaminans</name>
    <dbReference type="NCBI Taxonomy" id="450362"/>
    <lineage>
        <taxon>Bacteria</taxon>
        <taxon>Bacillati</taxon>
        <taxon>Bacillota</taxon>
        <taxon>Bacilli</taxon>
        <taxon>Bacillales</taxon>
        <taxon>Paenibacillaceae</taxon>
        <taxon>Paenibacillus</taxon>
    </lineage>
</organism>
<accession>A0A329MJH5</accession>
<keyword evidence="5" id="KW-0190">Covalent protein-DNA linkage</keyword>
<dbReference type="PANTHER" id="PTHR13604:SF0">
    <property type="entry name" value="ABASIC SITE PROCESSING PROTEIN HMCES"/>
    <property type="match status" value="1"/>
</dbReference>
<comment type="similarity">
    <text evidence="1 8">Belongs to the SOS response-associated peptidase family.</text>
</comment>